<organism evidence="2 3">
    <name type="scientific">Kockovaella imperatae</name>
    <dbReference type="NCBI Taxonomy" id="4999"/>
    <lineage>
        <taxon>Eukaryota</taxon>
        <taxon>Fungi</taxon>
        <taxon>Dikarya</taxon>
        <taxon>Basidiomycota</taxon>
        <taxon>Agaricomycotina</taxon>
        <taxon>Tremellomycetes</taxon>
        <taxon>Tremellales</taxon>
        <taxon>Cuniculitremaceae</taxon>
        <taxon>Kockovaella</taxon>
    </lineage>
</organism>
<feature type="domain" description="Carbohydrate kinase PfkB" evidence="1">
    <location>
        <begin position="224"/>
        <end position="351"/>
    </location>
</feature>
<evidence type="ECO:0000313" key="2">
    <source>
        <dbReference type="EMBL" id="ORX34975.1"/>
    </source>
</evidence>
<dbReference type="GeneID" id="33553737"/>
<dbReference type="InterPro" id="IPR029056">
    <property type="entry name" value="Ribokinase-like"/>
</dbReference>
<proteinExistence type="predicted"/>
<dbReference type="FunCoup" id="A0A1Y1UD31">
    <property type="interactions" value="1"/>
</dbReference>
<dbReference type="RefSeq" id="XP_021869191.1">
    <property type="nucleotide sequence ID" value="XM_022011929.1"/>
</dbReference>
<evidence type="ECO:0000259" key="1">
    <source>
        <dbReference type="Pfam" id="PF00294"/>
    </source>
</evidence>
<protein>
    <submittedName>
        <fullName evidence="2">Ribokinase-like protein</fullName>
    </submittedName>
</protein>
<dbReference type="AlphaFoldDB" id="A0A1Y1UD31"/>
<accession>A0A1Y1UD31</accession>
<dbReference type="SUPFAM" id="SSF53613">
    <property type="entry name" value="Ribokinase-like"/>
    <property type="match status" value="1"/>
</dbReference>
<dbReference type="STRING" id="4999.A0A1Y1UD31"/>
<name>A0A1Y1UD31_9TREE</name>
<dbReference type="Proteomes" id="UP000193218">
    <property type="component" value="Unassembled WGS sequence"/>
</dbReference>
<sequence>MKLDWKSNDSSRSKIISGGLMQISSAGSQLLVGTDWLSRATLLRRVDPTGMFIIDQFEVHDETGEAVILEEETMGGGGVYAMTAARMFLPPSKCALVVDQGQDFPLDFKDQLMSMGEDMFWFRECQGASTRALNMYSGRRIGDGHQSFKYLSRQAQIQLQDLVCAPSPFVNTLPDYIHLVCLLDRASAVCDELEHLRRKFPHLASWEPKIIWEPLGQACVHANLDKVASIASQFAVFSPNVLEIQSLLSIPQIVSPEAVESAAREFGNLIPDTTVIVRAGPLGSFTVSKTWSGWVPAYWKPKEQDRVIDPTGGGNAWLGGLCAGLLLSKGDIKLGCFFGSAAASFAIEQRGLPHLDKGYWNSDDPWRRLREVAARMDILTRT</sequence>
<dbReference type="GO" id="GO:0016301">
    <property type="term" value="F:kinase activity"/>
    <property type="evidence" value="ECO:0007669"/>
    <property type="project" value="UniProtKB-KW"/>
</dbReference>
<keyword evidence="2" id="KW-0418">Kinase</keyword>
<dbReference type="InParanoid" id="A0A1Y1UD31"/>
<keyword evidence="3" id="KW-1185">Reference proteome</keyword>
<comment type="caution">
    <text evidence="2">The sequence shown here is derived from an EMBL/GenBank/DDBJ whole genome shotgun (WGS) entry which is preliminary data.</text>
</comment>
<dbReference type="PANTHER" id="PTHR47098">
    <property type="entry name" value="PROTEIN MAK32"/>
    <property type="match status" value="1"/>
</dbReference>
<dbReference type="OrthoDB" id="497927at2759"/>
<reference evidence="2 3" key="1">
    <citation type="submission" date="2017-03" db="EMBL/GenBank/DDBJ databases">
        <title>Widespread Adenine N6-methylation of Active Genes in Fungi.</title>
        <authorList>
            <consortium name="DOE Joint Genome Institute"/>
            <person name="Mondo S.J."/>
            <person name="Dannebaum R.O."/>
            <person name="Kuo R.C."/>
            <person name="Louie K.B."/>
            <person name="Bewick A.J."/>
            <person name="Labutti K."/>
            <person name="Haridas S."/>
            <person name="Kuo A."/>
            <person name="Salamov A."/>
            <person name="Ahrendt S.R."/>
            <person name="Lau R."/>
            <person name="Bowen B.P."/>
            <person name="Lipzen A."/>
            <person name="Sullivan W."/>
            <person name="Andreopoulos W.B."/>
            <person name="Clum A."/>
            <person name="Lindquist E."/>
            <person name="Daum C."/>
            <person name="Northen T.R."/>
            <person name="Ramamoorthy G."/>
            <person name="Schmitz R.J."/>
            <person name="Gryganskyi A."/>
            <person name="Culley D."/>
            <person name="Magnuson J."/>
            <person name="James T.Y."/>
            <person name="O'Malley M.A."/>
            <person name="Stajich J.E."/>
            <person name="Spatafora J.W."/>
            <person name="Visel A."/>
            <person name="Grigoriev I.V."/>
        </authorList>
    </citation>
    <scope>NUCLEOTIDE SEQUENCE [LARGE SCALE GENOMIC DNA]</scope>
    <source>
        <strain evidence="2 3">NRRL Y-17943</strain>
    </source>
</reference>
<keyword evidence="2" id="KW-0808">Transferase</keyword>
<dbReference type="Gene3D" id="3.40.1190.20">
    <property type="match status" value="1"/>
</dbReference>
<gene>
    <name evidence="2" type="ORF">BD324DRAFT_109929</name>
</gene>
<evidence type="ECO:0000313" key="3">
    <source>
        <dbReference type="Proteomes" id="UP000193218"/>
    </source>
</evidence>
<dbReference type="Pfam" id="PF00294">
    <property type="entry name" value="PfkB"/>
    <property type="match status" value="1"/>
</dbReference>
<dbReference type="PANTHER" id="PTHR47098:SF2">
    <property type="entry name" value="PROTEIN MAK32"/>
    <property type="match status" value="1"/>
</dbReference>
<dbReference type="InterPro" id="IPR011611">
    <property type="entry name" value="PfkB_dom"/>
</dbReference>
<dbReference type="EMBL" id="NBSH01000012">
    <property type="protein sequence ID" value="ORX34975.1"/>
    <property type="molecule type" value="Genomic_DNA"/>
</dbReference>